<dbReference type="GeneID" id="19983912"/>
<dbReference type="PROSITE" id="PS51186">
    <property type="entry name" value="GNAT"/>
    <property type="match status" value="1"/>
</dbReference>
<dbReference type="HOGENOM" id="CLU_013985_9_0_1"/>
<dbReference type="PANTHER" id="PTHR47542:SF2">
    <property type="entry name" value="ACYL-COA N-ACYLTRANSFERASES (NAT) SUPERFAMILY PROTEIN"/>
    <property type="match status" value="1"/>
</dbReference>
<dbReference type="GO" id="GO:0016747">
    <property type="term" value="F:acyltransferase activity, transferring groups other than amino-acyl groups"/>
    <property type="evidence" value="ECO:0007669"/>
    <property type="project" value="InterPro"/>
</dbReference>
<organism evidence="2 3">
    <name type="scientific">Cladophialophora carrionii CBS 160.54</name>
    <dbReference type="NCBI Taxonomy" id="1279043"/>
    <lineage>
        <taxon>Eukaryota</taxon>
        <taxon>Fungi</taxon>
        <taxon>Dikarya</taxon>
        <taxon>Ascomycota</taxon>
        <taxon>Pezizomycotina</taxon>
        <taxon>Eurotiomycetes</taxon>
        <taxon>Chaetothyriomycetidae</taxon>
        <taxon>Chaetothyriales</taxon>
        <taxon>Herpotrichiellaceae</taxon>
        <taxon>Cladophialophora</taxon>
    </lineage>
</organism>
<gene>
    <name evidence="2" type="ORF">G647_05419</name>
</gene>
<reference evidence="2 3" key="1">
    <citation type="submission" date="2013-03" db="EMBL/GenBank/DDBJ databases">
        <title>The Genome Sequence of Cladophialophora carrionii CBS 160.54.</title>
        <authorList>
            <consortium name="The Broad Institute Genomics Platform"/>
            <person name="Cuomo C."/>
            <person name="de Hoog S."/>
            <person name="Gorbushina A."/>
            <person name="Walker B."/>
            <person name="Young S.K."/>
            <person name="Zeng Q."/>
            <person name="Gargeya S."/>
            <person name="Fitzgerald M."/>
            <person name="Haas B."/>
            <person name="Abouelleil A."/>
            <person name="Allen A.W."/>
            <person name="Alvarado L."/>
            <person name="Arachchi H.M."/>
            <person name="Berlin A.M."/>
            <person name="Chapman S.B."/>
            <person name="Gainer-Dewar J."/>
            <person name="Goldberg J."/>
            <person name="Griggs A."/>
            <person name="Gujja S."/>
            <person name="Hansen M."/>
            <person name="Howarth C."/>
            <person name="Imamovic A."/>
            <person name="Ireland A."/>
            <person name="Larimer J."/>
            <person name="McCowan C."/>
            <person name="Murphy C."/>
            <person name="Pearson M."/>
            <person name="Poon T.W."/>
            <person name="Priest M."/>
            <person name="Roberts A."/>
            <person name="Saif S."/>
            <person name="Shea T."/>
            <person name="Sisk P."/>
            <person name="Sykes S."/>
            <person name="Wortman J."/>
            <person name="Nusbaum C."/>
            <person name="Birren B."/>
        </authorList>
    </citation>
    <scope>NUCLEOTIDE SEQUENCE [LARGE SCALE GENOMIC DNA]</scope>
    <source>
        <strain evidence="2 3">CBS 160.54</strain>
    </source>
</reference>
<dbReference type="Proteomes" id="UP000030678">
    <property type="component" value="Unassembled WGS sequence"/>
</dbReference>
<dbReference type="Gene3D" id="3.40.630.30">
    <property type="match status" value="1"/>
</dbReference>
<dbReference type="AlphaFoldDB" id="V9DCB9"/>
<proteinExistence type="predicted"/>
<dbReference type="CDD" id="cd04301">
    <property type="entry name" value="NAT_SF"/>
    <property type="match status" value="1"/>
</dbReference>
<name>V9DCB9_9EURO</name>
<evidence type="ECO:0000313" key="3">
    <source>
        <dbReference type="Proteomes" id="UP000030678"/>
    </source>
</evidence>
<protein>
    <recommendedName>
        <fullName evidence="1">N-acetyltransferase domain-containing protein</fullName>
    </recommendedName>
</protein>
<dbReference type="Pfam" id="PF00583">
    <property type="entry name" value="Acetyltransf_1"/>
    <property type="match status" value="1"/>
</dbReference>
<dbReference type="RefSeq" id="XP_008727972.1">
    <property type="nucleotide sequence ID" value="XM_008729750.1"/>
</dbReference>
<dbReference type="SUPFAM" id="SSF55729">
    <property type="entry name" value="Acyl-CoA N-acyltransferases (Nat)"/>
    <property type="match status" value="1"/>
</dbReference>
<dbReference type="PANTHER" id="PTHR47542">
    <property type="entry name" value="ACYL-COA N-ACYLTRANSFERASES (NAT) SUPERFAMILY PROTEIN"/>
    <property type="match status" value="1"/>
</dbReference>
<dbReference type="InterPro" id="IPR016181">
    <property type="entry name" value="Acyl_CoA_acyltransferase"/>
</dbReference>
<sequence length="169" mass="19104">MGHPAAGVSSPPRPIFKTIQQLPRSDVSSTLEELRTLERKSFAANEVFHLDDKVVKQRNLEILVGFNHLSTGSRVVAYAVSVTSNRRLLLHKVCVSPECRRRRIGYLLMETLIGNAKRRFCRGIDLWADEANHAAKGLYLQHGFNVQETVQDYYSPGRNGVKMTLDLIE</sequence>
<dbReference type="InterPro" id="IPR000182">
    <property type="entry name" value="GNAT_dom"/>
</dbReference>
<dbReference type="OrthoDB" id="41532at2759"/>
<feature type="domain" description="N-acetyltransferase" evidence="1">
    <location>
        <begin position="17"/>
        <end position="168"/>
    </location>
</feature>
<dbReference type="EMBL" id="KB822705">
    <property type="protein sequence ID" value="ETI23617.1"/>
    <property type="molecule type" value="Genomic_DNA"/>
</dbReference>
<dbReference type="VEuPathDB" id="FungiDB:G647_05419"/>
<accession>V9DCB9</accession>
<evidence type="ECO:0000259" key="1">
    <source>
        <dbReference type="PROSITE" id="PS51186"/>
    </source>
</evidence>
<evidence type="ECO:0000313" key="2">
    <source>
        <dbReference type="EMBL" id="ETI23617.1"/>
    </source>
</evidence>